<dbReference type="AlphaFoldDB" id="A0A811Q721"/>
<reference evidence="1" key="1">
    <citation type="submission" date="2020-10" db="EMBL/GenBank/DDBJ databases">
        <authorList>
            <person name="Han B."/>
            <person name="Lu T."/>
            <person name="Zhao Q."/>
            <person name="Huang X."/>
            <person name="Zhao Y."/>
        </authorList>
    </citation>
    <scope>NUCLEOTIDE SEQUENCE</scope>
</reference>
<proteinExistence type="predicted"/>
<name>A0A811Q721_9POAL</name>
<dbReference type="Proteomes" id="UP000604825">
    <property type="component" value="Unassembled WGS sequence"/>
</dbReference>
<gene>
    <name evidence="1" type="ORF">NCGR_LOCUS39900</name>
</gene>
<sequence>MGLQLPAGAHVSQTILVVALHMYRTTLCAQFADPIPPLFPTCRRRLAVDADGDKGFGSSRLPLSPALPVVLGPLLPRQAGGYGAGAR</sequence>
<organism evidence="1 2">
    <name type="scientific">Miscanthus lutarioriparius</name>
    <dbReference type="NCBI Taxonomy" id="422564"/>
    <lineage>
        <taxon>Eukaryota</taxon>
        <taxon>Viridiplantae</taxon>
        <taxon>Streptophyta</taxon>
        <taxon>Embryophyta</taxon>
        <taxon>Tracheophyta</taxon>
        <taxon>Spermatophyta</taxon>
        <taxon>Magnoliopsida</taxon>
        <taxon>Liliopsida</taxon>
        <taxon>Poales</taxon>
        <taxon>Poaceae</taxon>
        <taxon>PACMAD clade</taxon>
        <taxon>Panicoideae</taxon>
        <taxon>Andropogonodae</taxon>
        <taxon>Andropogoneae</taxon>
        <taxon>Saccharinae</taxon>
        <taxon>Miscanthus</taxon>
    </lineage>
</organism>
<protein>
    <submittedName>
        <fullName evidence="1">Uncharacterized protein</fullName>
    </submittedName>
</protein>
<evidence type="ECO:0000313" key="1">
    <source>
        <dbReference type="EMBL" id="CAD6256393.1"/>
    </source>
</evidence>
<dbReference type="EMBL" id="CAJGYO010000010">
    <property type="protein sequence ID" value="CAD6256393.1"/>
    <property type="molecule type" value="Genomic_DNA"/>
</dbReference>
<evidence type="ECO:0000313" key="2">
    <source>
        <dbReference type="Proteomes" id="UP000604825"/>
    </source>
</evidence>
<comment type="caution">
    <text evidence="1">The sequence shown here is derived from an EMBL/GenBank/DDBJ whole genome shotgun (WGS) entry which is preliminary data.</text>
</comment>
<accession>A0A811Q721</accession>
<keyword evidence="2" id="KW-1185">Reference proteome</keyword>